<proteinExistence type="inferred from homology"/>
<dbReference type="PANTHER" id="PTHR43811:SF57">
    <property type="entry name" value="FKBP-TYPE PEPTIDYL-PROLYL CIS-TRANS ISOMERASE FKPA-RELATED"/>
    <property type="match status" value="1"/>
</dbReference>
<comment type="similarity">
    <text evidence="2 7">Belongs to the FKBP-type PPIase family.</text>
</comment>
<dbReference type="InterPro" id="IPR036944">
    <property type="entry name" value="PPIase_FKBP_N_sf"/>
</dbReference>
<dbReference type="InterPro" id="IPR046357">
    <property type="entry name" value="PPIase_dom_sf"/>
</dbReference>
<dbReference type="PROSITE" id="PS50059">
    <property type="entry name" value="FKBP_PPIASE"/>
    <property type="match status" value="1"/>
</dbReference>
<keyword evidence="4 6" id="KW-0697">Rotamase</keyword>
<comment type="caution">
    <text evidence="10">The sequence shown here is derived from an EMBL/GenBank/DDBJ whole genome shotgun (WGS) entry which is preliminary data.</text>
</comment>
<sequence>MKKLIAVTALALSFAVNAEVETKSEQVELTSDQQQLSYAIGVVFGKRLAMEAEGLDIDAFDQGLRDSYSQQALKLTDQQIKQAFERFQQEKQAAMEQEFEQVSAENLQRGQQFLMLNAQEEGVNEIVKGLQYKVITAGEGQSPNASDEVEVHYQGQLLNGQVFDSSYKQDKPVRFKVNEVIPGWTKALQEMKEGDVWQVWIASDLAYGPGGSGPIGPNELLEFKVELLKVNP</sequence>
<keyword evidence="3 8" id="KW-0732">Signal</keyword>
<dbReference type="InterPro" id="IPR001179">
    <property type="entry name" value="PPIase_FKBP_dom"/>
</dbReference>
<evidence type="ECO:0000256" key="1">
    <source>
        <dbReference type="ARBA" id="ARBA00000971"/>
    </source>
</evidence>
<evidence type="ECO:0000256" key="4">
    <source>
        <dbReference type="ARBA" id="ARBA00023110"/>
    </source>
</evidence>
<dbReference type="PRINTS" id="PR01730">
    <property type="entry name" value="INFPOTNTIATR"/>
</dbReference>
<evidence type="ECO:0000259" key="9">
    <source>
        <dbReference type="PROSITE" id="PS50059"/>
    </source>
</evidence>
<evidence type="ECO:0000256" key="7">
    <source>
        <dbReference type="RuleBase" id="RU003915"/>
    </source>
</evidence>
<evidence type="ECO:0000256" key="6">
    <source>
        <dbReference type="PROSITE-ProRule" id="PRU00277"/>
    </source>
</evidence>
<dbReference type="Pfam" id="PF00254">
    <property type="entry name" value="FKBP_C"/>
    <property type="match status" value="1"/>
</dbReference>
<evidence type="ECO:0000256" key="2">
    <source>
        <dbReference type="ARBA" id="ARBA00006577"/>
    </source>
</evidence>
<organism evidence="10 11">
    <name type="scientific">Litoribacillus peritrichatus</name>
    <dbReference type="NCBI Taxonomy" id="718191"/>
    <lineage>
        <taxon>Bacteria</taxon>
        <taxon>Pseudomonadati</taxon>
        <taxon>Pseudomonadota</taxon>
        <taxon>Gammaproteobacteria</taxon>
        <taxon>Oceanospirillales</taxon>
        <taxon>Oceanospirillaceae</taxon>
        <taxon>Litoribacillus</taxon>
    </lineage>
</organism>
<dbReference type="EMBL" id="BAABBN010000017">
    <property type="protein sequence ID" value="GAA3944301.1"/>
    <property type="molecule type" value="Genomic_DNA"/>
</dbReference>
<dbReference type="InterPro" id="IPR008104">
    <property type="entry name" value="INFPOTNTIATR"/>
</dbReference>
<evidence type="ECO:0000313" key="11">
    <source>
        <dbReference type="Proteomes" id="UP001501565"/>
    </source>
</evidence>
<dbReference type="RefSeq" id="WP_344800928.1">
    <property type="nucleotide sequence ID" value="NZ_BAABBN010000017.1"/>
</dbReference>
<feature type="chain" id="PRO_5045195575" description="Peptidyl-prolyl cis-trans isomerase" evidence="8">
    <location>
        <begin position="19"/>
        <end position="232"/>
    </location>
</feature>
<evidence type="ECO:0000256" key="8">
    <source>
        <dbReference type="SAM" id="SignalP"/>
    </source>
</evidence>
<gene>
    <name evidence="10" type="primary">mip</name>
    <name evidence="10" type="ORF">GCM10022277_45030</name>
</gene>
<name>A0ABP7NE75_9GAMM</name>
<dbReference type="PANTHER" id="PTHR43811">
    <property type="entry name" value="FKBP-TYPE PEPTIDYL-PROLYL CIS-TRANS ISOMERASE FKPA"/>
    <property type="match status" value="1"/>
</dbReference>
<dbReference type="Proteomes" id="UP001501565">
    <property type="component" value="Unassembled WGS sequence"/>
</dbReference>
<accession>A0ABP7NE75</accession>
<dbReference type="EC" id="5.2.1.8" evidence="7"/>
<dbReference type="Gene3D" id="3.10.50.40">
    <property type="match status" value="1"/>
</dbReference>
<reference evidence="11" key="1">
    <citation type="journal article" date="2019" name="Int. J. Syst. Evol. Microbiol.">
        <title>The Global Catalogue of Microorganisms (GCM) 10K type strain sequencing project: providing services to taxonomists for standard genome sequencing and annotation.</title>
        <authorList>
            <consortium name="The Broad Institute Genomics Platform"/>
            <consortium name="The Broad Institute Genome Sequencing Center for Infectious Disease"/>
            <person name="Wu L."/>
            <person name="Ma J."/>
        </authorList>
    </citation>
    <scope>NUCLEOTIDE SEQUENCE [LARGE SCALE GENOMIC DNA]</scope>
    <source>
        <strain evidence="11">JCM 17551</strain>
    </source>
</reference>
<evidence type="ECO:0000313" key="10">
    <source>
        <dbReference type="EMBL" id="GAA3944301.1"/>
    </source>
</evidence>
<evidence type="ECO:0000256" key="5">
    <source>
        <dbReference type="ARBA" id="ARBA00023235"/>
    </source>
</evidence>
<keyword evidence="5 6" id="KW-0413">Isomerase</keyword>
<comment type="catalytic activity">
    <reaction evidence="1 6 7">
        <text>[protein]-peptidylproline (omega=180) = [protein]-peptidylproline (omega=0)</text>
        <dbReference type="Rhea" id="RHEA:16237"/>
        <dbReference type="Rhea" id="RHEA-COMP:10747"/>
        <dbReference type="Rhea" id="RHEA-COMP:10748"/>
        <dbReference type="ChEBI" id="CHEBI:83833"/>
        <dbReference type="ChEBI" id="CHEBI:83834"/>
        <dbReference type="EC" id="5.2.1.8"/>
    </reaction>
</comment>
<feature type="signal peptide" evidence="8">
    <location>
        <begin position="1"/>
        <end position="18"/>
    </location>
</feature>
<dbReference type="Pfam" id="PF01346">
    <property type="entry name" value="FKBP_N"/>
    <property type="match status" value="1"/>
</dbReference>
<dbReference type="Gene3D" id="1.10.287.460">
    <property type="entry name" value="Peptidyl-prolyl cis-trans isomerase, FKBP-type, N-terminal domain"/>
    <property type="match status" value="1"/>
</dbReference>
<keyword evidence="11" id="KW-1185">Reference proteome</keyword>
<evidence type="ECO:0000256" key="3">
    <source>
        <dbReference type="ARBA" id="ARBA00022729"/>
    </source>
</evidence>
<dbReference type="InterPro" id="IPR000774">
    <property type="entry name" value="PPIase_FKBP_N"/>
</dbReference>
<protein>
    <recommendedName>
        <fullName evidence="7">Peptidyl-prolyl cis-trans isomerase</fullName>
        <ecNumber evidence="7">5.2.1.8</ecNumber>
    </recommendedName>
</protein>
<dbReference type="SUPFAM" id="SSF54534">
    <property type="entry name" value="FKBP-like"/>
    <property type="match status" value="1"/>
</dbReference>
<feature type="domain" description="PPIase FKBP-type" evidence="9">
    <location>
        <begin position="146"/>
        <end position="231"/>
    </location>
</feature>